<evidence type="ECO:0000313" key="2">
    <source>
        <dbReference type="Proteomes" id="UP000281393"/>
    </source>
</evidence>
<dbReference type="Proteomes" id="UP000281393">
    <property type="component" value="Chromosome"/>
</dbReference>
<dbReference type="InterPro" id="IPR007488">
    <property type="entry name" value="DUF535"/>
</dbReference>
<dbReference type="AlphaFoldDB" id="A0A447JDS1"/>
<dbReference type="EMBL" id="LR133909">
    <property type="protein sequence ID" value="VDY39176.1"/>
    <property type="molecule type" value="Genomic_DNA"/>
</dbReference>
<proteinExistence type="predicted"/>
<dbReference type="Pfam" id="PF04393">
    <property type="entry name" value="DUF535"/>
    <property type="match status" value="1"/>
</dbReference>
<dbReference type="PANTHER" id="PTHR38785:SF1">
    <property type="entry name" value="HOMOLOG OF VIRK"/>
    <property type="match status" value="1"/>
</dbReference>
<organism evidence="1 2">
    <name type="scientific">Salmonella enterica subsp. enterica serovar Daytona</name>
    <dbReference type="NCBI Taxonomy" id="1962639"/>
    <lineage>
        <taxon>Bacteria</taxon>
        <taxon>Pseudomonadati</taxon>
        <taxon>Pseudomonadota</taxon>
        <taxon>Gammaproteobacteria</taxon>
        <taxon>Enterobacterales</taxon>
        <taxon>Enterobacteriaceae</taxon>
        <taxon>Salmonella</taxon>
    </lineage>
</organism>
<gene>
    <name evidence="1" type="ORF">NCTC7102_01462</name>
</gene>
<dbReference type="PANTHER" id="PTHR38785">
    <property type="entry name" value="HOMOLOG OF VIRK"/>
    <property type="match status" value="1"/>
</dbReference>
<protein>
    <submittedName>
        <fullName evidence="1">VirG localization protein VirK</fullName>
    </submittedName>
</protein>
<accession>A0A447JDS1</accession>
<reference evidence="1 2" key="1">
    <citation type="submission" date="2018-12" db="EMBL/GenBank/DDBJ databases">
        <authorList>
            <consortium name="Pathogen Informatics"/>
        </authorList>
    </citation>
    <scope>NUCLEOTIDE SEQUENCE [LARGE SCALE GENOMIC DNA]</scope>
    <source>
        <strain evidence="1 2">NCTC7102</strain>
    </source>
</reference>
<sequence>MTIQQSDMERYNPLLMLKEVMAQTPYRHKRWGERKFRYKFVLRCLINPVTTIKYFNELCHLSQPRTLIIHRPLLPAKIQRPYLYTGLSIRCRAKAILEHYQFVQSFPESKIKKILLSEEQILLAHLEGKNDALVDIYCGPCGYDREGELTLTLCFNDTPLARLSFSFIRHEGKQIALVAGLQGPSKHVGPQVIRNATKDCYGLFPKRMLYEAFATLMQACNVDEIYAVSENNHVYRQLRYLFQKKKTFVASYSEFWESLNGVKKGALYHLPSQVMRKAPESIPSKKTRRVSETLSYSGYNNTRGQQPLPVELFHTRMCRSCYRSADLFEICIATGWLNTECLASEKRGIKPSLSLML</sequence>
<name>A0A447JDS1_SALET</name>
<evidence type="ECO:0000313" key="1">
    <source>
        <dbReference type="EMBL" id="VDY39176.1"/>
    </source>
</evidence>
<dbReference type="GO" id="GO:0006974">
    <property type="term" value="P:DNA damage response"/>
    <property type="evidence" value="ECO:0007669"/>
    <property type="project" value="TreeGrafter"/>
</dbReference>